<evidence type="ECO:0000313" key="4">
    <source>
        <dbReference type="Proteomes" id="UP001566331"/>
    </source>
</evidence>
<evidence type="ECO:0000313" key="3">
    <source>
        <dbReference type="EMBL" id="MEZ0475326.1"/>
    </source>
</evidence>
<protein>
    <recommendedName>
        <fullName evidence="5">DUF4124 domain-containing protein</fullName>
    </recommendedName>
</protein>
<evidence type="ECO:0000256" key="1">
    <source>
        <dbReference type="SAM" id="MobiDB-lite"/>
    </source>
</evidence>
<accession>A0ABV4HU60</accession>
<dbReference type="EMBL" id="JBFWIC010000015">
    <property type="protein sequence ID" value="MEZ0475326.1"/>
    <property type="molecule type" value="Genomic_DNA"/>
</dbReference>
<reference evidence="3 4" key="1">
    <citation type="submission" date="2024-07" db="EMBL/GenBank/DDBJ databases">
        <title>Luteimonas salilacus sp. nov., isolated from the shore soil of Salt Lake in Tibet of China.</title>
        <authorList>
            <person name="Zhang X."/>
            <person name="Li A."/>
        </authorList>
    </citation>
    <scope>NUCLEOTIDE SEQUENCE [LARGE SCALE GENOMIC DNA]</scope>
    <source>
        <strain evidence="3 4">B3-2-R+30</strain>
    </source>
</reference>
<proteinExistence type="predicted"/>
<sequence length="73" mass="7891">MAGSTPPPRRRRIGTGLIVLAAMVLCLVGLQLYRGHQLRASCEDGGGRWDADRKQCTFGGTDRIPTTPESPPQ</sequence>
<name>A0ABV4HU60_9GAMM</name>
<evidence type="ECO:0008006" key="5">
    <source>
        <dbReference type="Google" id="ProtNLM"/>
    </source>
</evidence>
<keyword evidence="4" id="KW-1185">Reference proteome</keyword>
<keyword evidence="2" id="KW-1133">Transmembrane helix</keyword>
<dbReference type="RefSeq" id="WP_370562765.1">
    <property type="nucleotide sequence ID" value="NZ_JBFWIB010000002.1"/>
</dbReference>
<keyword evidence="2" id="KW-0472">Membrane</keyword>
<gene>
    <name evidence="3" type="ORF">AB6713_11975</name>
</gene>
<feature type="transmembrane region" description="Helical" evidence="2">
    <location>
        <begin position="12"/>
        <end position="33"/>
    </location>
</feature>
<dbReference type="Proteomes" id="UP001566331">
    <property type="component" value="Unassembled WGS sequence"/>
</dbReference>
<organism evidence="3 4">
    <name type="scientific">Luteimonas salinilitoris</name>
    <dbReference type="NCBI Taxonomy" id="3237697"/>
    <lineage>
        <taxon>Bacteria</taxon>
        <taxon>Pseudomonadati</taxon>
        <taxon>Pseudomonadota</taxon>
        <taxon>Gammaproteobacteria</taxon>
        <taxon>Lysobacterales</taxon>
        <taxon>Lysobacteraceae</taxon>
        <taxon>Luteimonas</taxon>
    </lineage>
</organism>
<keyword evidence="2" id="KW-0812">Transmembrane</keyword>
<comment type="caution">
    <text evidence="3">The sequence shown here is derived from an EMBL/GenBank/DDBJ whole genome shotgun (WGS) entry which is preliminary data.</text>
</comment>
<evidence type="ECO:0000256" key="2">
    <source>
        <dbReference type="SAM" id="Phobius"/>
    </source>
</evidence>
<feature type="region of interest" description="Disordered" evidence="1">
    <location>
        <begin position="53"/>
        <end position="73"/>
    </location>
</feature>